<dbReference type="AlphaFoldDB" id="F0J9X9"/>
<name>F0J9X9_AMBVA</name>
<proteinExistence type="evidence at transcript level"/>
<protein>
    <submittedName>
        <fullName evidence="1">Hypothetical secreted protein 1709</fullName>
    </submittedName>
</protein>
<evidence type="ECO:0000313" key="1">
    <source>
        <dbReference type="EMBL" id="DAA34649.1"/>
    </source>
</evidence>
<accession>F0J9X9</accession>
<organism evidence="1">
    <name type="scientific">Amblyomma variegatum</name>
    <name type="common">Tropical bont tick</name>
    <dbReference type="NCBI Taxonomy" id="34610"/>
    <lineage>
        <taxon>Eukaryota</taxon>
        <taxon>Metazoa</taxon>
        <taxon>Ecdysozoa</taxon>
        <taxon>Arthropoda</taxon>
        <taxon>Chelicerata</taxon>
        <taxon>Arachnida</taxon>
        <taxon>Acari</taxon>
        <taxon>Parasitiformes</taxon>
        <taxon>Ixodida</taxon>
        <taxon>Ixodoidea</taxon>
        <taxon>Ixodidae</taxon>
        <taxon>Amblyomminae</taxon>
        <taxon>Amblyomma</taxon>
    </lineage>
</organism>
<reference evidence="1" key="1">
    <citation type="journal article" date="2011" name="BMC Genomics">
        <title>A further insight into the sialome of the tropical bont tick, Amblyomma variegatum.</title>
        <authorList>
            <person name="Ribeiro J.M."/>
            <person name="Anderson J.M."/>
            <person name="Manoukis N.C."/>
            <person name="Meng Z."/>
            <person name="Francishetti I.M."/>
        </authorList>
    </citation>
    <scope>NUCLEOTIDE SEQUENCE</scope>
    <source>
        <strain evidence="1">Amb_var-1709</strain>
        <tissue evidence="1">Salivary gland</tissue>
    </source>
</reference>
<dbReference type="EMBL" id="BK007680">
    <property type="protein sequence ID" value="DAA34649.1"/>
    <property type="molecule type" value="mRNA"/>
</dbReference>
<sequence>MFCGAVIPISRVMSDLTVHCVQSSTLRFCLFLVCIAALLAQNYVECEALASLRADELLIAVQLQLLNLVAVHLQCS</sequence>